<evidence type="ECO:0000313" key="8">
    <source>
        <dbReference type="Proteomes" id="UP001058974"/>
    </source>
</evidence>
<dbReference type="Gramene" id="Psat7g059680.1">
    <property type="protein sequence ID" value="Psat7g059680.1.cds"/>
    <property type="gene ID" value="Psat7g059680"/>
</dbReference>
<keyword evidence="2 4" id="KW-0378">Hydrolase</keyword>
<dbReference type="Gene3D" id="3.20.20.80">
    <property type="entry name" value="Glycosidases"/>
    <property type="match status" value="1"/>
</dbReference>
<keyword evidence="5" id="KW-0732">Signal</keyword>
<evidence type="ECO:0000259" key="6">
    <source>
        <dbReference type="Pfam" id="PF00150"/>
    </source>
</evidence>
<dbReference type="Gramene" id="Psat07G0155600-T1">
    <property type="protein sequence ID" value="KAI5384596.1"/>
    <property type="gene ID" value="KIW84_071556"/>
</dbReference>
<dbReference type="EMBL" id="JAMSHJ010000007">
    <property type="protein sequence ID" value="KAI5384596.1"/>
    <property type="molecule type" value="Genomic_DNA"/>
</dbReference>
<dbReference type="PROSITE" id="PS50231">
    <property type="entry name" value="RICIN_B_LECTIN"/>
    <property type="match status" value="1"/>
</dbReference>
<comment type="similarity">
    <text evidence="1 4">Belongs to the glycosyl hydrolase 5 (cellulase A) family.</text>
</comment>
<dbReference type="InterPro" id="IPR017853">
    <property type="entry name" value="GH"/>
</dbReference>
<feature type="signal peptide" evidence="5">
    <location>
        <begin position="1"/>
        <end position="23"/>
    </location>
</feature>
<accession>A0A9D4VJB8</accession>
<dbReference type="AlphaFoldDB" id="A0A9D4VJB8"/>
<comment type="caution">
    <text evidence="7">The sequence shown here is derived from an EMBL/GenBank/DDBJ whole genome shotgun (WGS) entry which is preliminary data.</text>
</comment>
<dbReference type="OrthoDB" id="442731at2759"/>
<dbReference type="InterPro" id="IPR001547">
    <property type="entry name" value="Glyco_hydro_5"/>
</dbReference>
<keyword evidence="8" id="KW-1185">Reference proteome</keyword>
<evidence type="ECO:0000313" key="7">
    <source>
        <dbReference type="EMBL" id="KAI5384596.1"/>
    </source>
</evidence>
<feature type="chain" id="PRO_5039490554" description="Glycoside hydrolase family 5 domain-containing protein" evidence="5">
    <location>
        <begin position="24"/>
        <end position="557"/>
    </location>
</feature>
<dbReference type="SUPFAM" id="SSF50370">
    <property type="entry name" value="Ricin B-like lectins"/>
    <property type="match status" value="1"/>
</dbReference>
<dbReference type="Proteomes" id="UP001058974">
    <property type="component" value="Chromosome 7"/>
</dbReference>
<name>A0A9D4VJB8_PEA</name>
<dbReference type="GO" id="GO:0000272">
    <property type="term" value="P:polysaccharide catabolic process"/>
    <property type="evidence" value="ECO:0007669"/>
    <property type="project" value="InterPro"/>
</dbReference>
<proteinExistence type="inferred from homology"/>
<evidence type="ECO:0000256" key="2">
    <source>
        <dbReference type="ARBA" id="ARBA00022801"/>
    </source>
</evidence>
<protein>
    <recommendedName>
        <fullName evidence="6">Glycoside hydrolase family 5 domain-containing protein</fullName>
    </recommendedName>
</protein>
<gene>
    <name evidence="7" type="ORF">KIW84_071556</name>
</gene>
<organism evidence="7 8">
    <name type="scientific">Pisum sativum</name>
    <name type="common">Garden pea</name>
    <name type="synonym">Lathyrus oleraceus</name>
    <dbReference type="NCBI Taxonomy" id="3888"/>
    <lineage>
        <taxon>Eukaryota</taxon>
        <taxon>Viridiplantae</taxon>
        <taxon>Streptophyta</taxon>
        <taxon>Embryophyta</taxon>
        <taxon>Tracheophyta</taxon>
        <taxon>Spermatophyta</taxon>
        <taxon>Magnoliopsida</taxon>
        <taxon>eudicotyledons</taxon>
        <taxon>Gunneridae</taxon>
        <taxon>Pentapetalae</taxon>
        <taxon>rosids</taxon>
        <taxon>fabids</taxon>
        <taxon>Fabales</taxon>
        <taxon>Fabaceae</taxon>
        <taxon>Papilionoideae</taxon>
        <taxon>50 kb inversion clade</taxon>
        <taxon>NPAAA clade</taxon>
        <taxon>Hologalegina</taxon>
        <taxon>IRL clade</taxon>
        <taxon>Fabeae</taxon>
        <taxon>Lathyrus</taxon>
    </lineage>
</organism>
<reference evidence="7 8" key="1">
    <citation type="journal article" date="2022" name="Nat. Genet.">
        <title>Improved pea reference genome and pan-genome highlight genomic features and evolutionary characteristics.</title>
        <authorList>
            <person name="Yang T."/>
            <person name="Liu R."/>
            <person name="Luo Y."/>
            <person name="Hu S."/>
            <person name="Wang D."/>
            <person name="Wang C."/>
            <person name="Pandey M.K."/>
            <person name="Ge S."/>
            <person name="Xu Q."/>
            <person name="Li N."/>
            <person name="Li G."/>
            <person name="Huang Y."/>
            <person name="Saxena R.K."/>
            <person name="Ji Y."/>
            <person name="Li M."/>
            <person name="Yan X."/>
            <person name="He Y."/>
            <person name="Liu Y."/>
            <person name="Wang X."/>
            <person name="Xiang C."/>
            <person name="Varshney R.K."/>
            <person name="Ding H."/>
            <person name="Gao S."/>
            <person name="Zong X."/>
        </authorList>
    </citation>
    <scope>NUCLEOTIDE SEQUENCE [LARGE SCALE GENOMIC DNA]</scope>
    <source>
        <strain evidence="7 8">cv. Zhongwan 6</strain>
    </source>
</reference>
<evidence type="ECO:0000256" key="1">
    <source>
        <dbReference type="ARBA" id="ARBA00005641"/>
    </source>
</evidence>
<evidence type="ECO:0000256" key="4">
    <source>
        <dbReference type="RuleBase" id="RU361153"/>
    </source>
</evidence>
<dbReference type="PANTHER" id="PTHR31263:SF44">
    <property type="entry name" value="OS04G0481200 PROTEIN"/>
    <property type="match status" value="1"/>
</dbReference>
<dbReference type="InterPro" id="IPR035992">
    <property type="entry name" value="Ricin_B-like_lectins"/>
</dbReference>
<feature type="domain" description="Glycoside hydrolase family 5" evidence="6">
    <location>
        <begin position="72"/>
        <end position="354"/>
    </location>
</feature>
<dbReference type="SUPFAM" id="SSF51445">
    <property type="entry name" value="(Trans)glycosidases"/>
    <property type="match status" value="1"/>
</dbReference>
<evidence type="ECO:0000256" key="3">
    <source>
        <dbReference type="ARBA" id="ARBA00023295"/>
    </source>
</evidence>
<dbReference type="PANTHER" id="PTHR31263">
    <property type="entry name" value="CELLULASE FAMILY PROTEIN (AFU_ORTHOLOGUE AFUA_5G14560)"/>
    <property type="match status" value="1"/>
</dbReference>
<keyword evidence="3 4" id="KW-0326">Glycosidase</keyword>
<dbReference type="Pfam" id="PF00150">
    <property type="entry name" value="Cellulase"/>
    <property type="match status" value="1"/>
</dbReference>
<sequence>MGSRWQWMMILINFLLIGATILMVEPMVAMDGVPLGTNSRWIVNQNGQRVKLACVNWVSHLDAVVAEGLSKKPVNEISKEIKSMGFNCVRLTWPTLLTTDDNISNLKVRQSLENHGLRNFIDGFQSNNPTILDLSLIQAFQAVVKSLENNDVMVILDNHITKPGWCCSNTDGDGFFGDQYFDPNLWVTGLTKMATLFKGVPNVVGMSLRNELRGPKQNENDWYRYMVQGAEAVHAANPDVLVIFSGLNFAINLSFIFKRPLNLSFKEKLVFEAHRYSFTDGQAWANENPNKVCRQVTQNLKDTSGYLVDQGYPLIMSEFGGDLRGTNVNDNRYLNCFIAYAAELDLDWALWTLQGSYYIRQGDVEHEEVYGLLNLNWTQVRNIGFLHRITSLQLPFQGPGIIQGEPYKLIFHPLTGLCVIGEFSEKQPLKLGQCFSSDGWHYTPQNILLRKGTNECIKVVSEGKPATLSTSCSGDDSKWDMISDSKLHLSSKTYMGSNVCLDVDGNNNIVTNACKCLSQDKSCDPANQWFKIIDSGKRSIQSSSTLSRTYMKPLIST</sequence>
<evidence type="ECO:0000256" key="5">
    <source>
        <dbReference type="SAM" id="SignalP"/>
    </source>
</evidence>
<dbReference type="GO" id="GO:0004553">
    <property type="term" value="F:hydrolase activity, hydrolyzing O-glycosyl compounds"/>
    <property type="evidence" value="ECO:0007669"/>
    <property type="project" value="InterPro"/>
</dbReference>